<dbReference type="EMBL" id="CM000844">
    <property type="protein sequence ID" value="KRH28934.1"/>
    <property type="molecule type" value="Genomic_DNA"/>
</dbReference>
<dbReference type="AlphaFoldDB" id="A0A0R0HE85"/>
<dbReference type="Proteomes" id="UP000008827">
    <property type="component" value="Chromosome 11"/>
</dbReference>
<name>A0A0R0HE85_SOYBN</name>
<dbReference type="Pfam" id="PF12854">
    <property type="entry name" value="PPR_1"/>
    <property type="match status" value="1"/>
</dbReference>
<dbReference type="Gramene" id="KRH28934">
    <property type="protein sequence ID" value="KRH28934"/>
    <property type="gene ID" value="GLYMA_11G086900"/>
</dbReference>
<feature type="repeat" description="PPR" evidence="2">
    <location>
        <begin position="200"/>
        <end position="234"/>
    </location>
</feature>
<dbReference type="Pfam" id="PF13041">
    <property type="entry name" value="PPR_2"/>
    <property type="match status" value="1"/>
</dbReference>
<gene>
    <name evidence="3" type="ORF">GLYMA_11G086900</name>
</gene>
<dbReference type="GO" id="GO:0006397">
    <property type="term" value="P:mRNA processing"/>
    <property type="evidence" value="ECO:0000318"/>
    <property type="project" value="GO_Central"/>
</dbReference>
<dbReference type="NCBIfam" id="TIGR00756">
    <property type="entry name" value="PPR"/>
    <property type="match status" value="5"/>
</dbReference>
<evidence type="ECO:0000313" key="4">
    <source>
        <dbReference type="EnsemblPlants" id="KRH28934"/>
    </source>
</evidence>
<dbReference type="Pfam" id="PF13812">
    <property type="entry name" value="PPR_3"/>
    <property type="match status" value="1"/>
</dbReference>
<dbReference type="Pfam" id="PF01535">
    <property type="entry name" value="PPR"/>
    <property type="match status" value="1"/>
</dbReference>
<evidence type="ECO:0000313" key="3">
    <source>
        <dbReference type="EMBL" id="KRH28934.1"/>
    </source>
</evidence>
<dbReference type="InterPro" id="IPR011990">
    <property type="entry name" value="TPR-like_helical_dom_sf"/>
</dbReference>
<dbReference type="STRING" id="3847.A0A0R0HE85"/>
<dbReference type="GO" id="GO:0005737">
    <property type="term" value="C:cytoplasm"/>
    <property type="evidence" value="ECO:0000318"/>
    <property type="project" value="GO_Central"/>
</dbReference>
<dbReference type="InParanoid" id="A0A0R0HE85"/>
<dbReference type="InterPro" id="IPR002885">
    <property type="entry name" value="PPR_rpt"/>
</dbReference>
<dbReference type="PaxDb" id="3847-GLYMA11G09204.1"/>
<proteinExistence type="predicted"/>
<reference evidence="3 4" key="1">
    <citation type="journal article" date="2010" name="Nature">
        <title>Genome sequence of the palaeopolyploid soybean.</title>
        <authorList>
            <person name="Schmutz J."/>
            <person name="Cannon S.B."/>
            <person name="Schlueter J."/>
            <person name="Ma J."/>
            <person name="Mitros T."/>
            <person name="Nelson W."/>
            <person name="Hyten D.L."/>
            <person name="Song Q."/>
            <person name="Thelen J.J."/>
            <person name="Cheng J."/>
            <person name="Xu D."/>
            <person name="Hellsten U."/>
            <person name="May G.D."/>
            <person name="Yu Y."/>
            <person name="Sakurai T."/>
            <person name="Umezawa T."/>
            <person name="Bhattacharyya M.K."/>
            <person name="Sandhu D."/>
            <person name="Valliyodan B."/>
            <person name="Lindquist E."/>
            <person name="Peto M."/>
            <person name="Grant D."/>
            <person name="Shu S."/>
            <person name="Goodstein D."/>
            <person name="Barry K."/>
            <person name="Futrell-Griggs M."/>
            <person name="Abernathy B."/>
            <person name="Du J."/>
            <person name="Tian Z."/>
            <person name="Zhu L."/>
            <person name="Gill N."/>
            <person name="Joshi T."/>
            <person name="Libault M."/>
            <person name="Sethuraman A."/>
            <person name="Zhang X.-C."/>
            <person name="Shinozaki K."/>
            <person name="Nguyen H.T."/>
            <person name="Wing R.A."/>
            <person name="Cregan P."/>
            <person name="Specht J."/>
            <person name="Grimwood J."/>
            <person name="Rokhsar D."/>
            <person name="Stacey G."/>
            <person name="Shoemaker R.C."/>
            <person name="Jackson S.A."/>
        </authorList>
    </citation>
    <scope>NUCLEOTIDE SEQUENCE</scope>
    <source>
        <strain evidence="4">cv. Williams 82</strain>
        <tissue evidence="3">Callus</tissue>
    </source>
</reference>
<dbReference type="EnsemblPlants" id="KRH28934">
    <property type="protein sequence ID" value="KRH28934"/>
    <property type="gene ID" value="GLYMA_11G086900"/>
</dbReference>
<protein>
    <recommendedName>
        <fullName evidence="6">Pentatricopeptide repeat-containing protein</fullName>
    </recommendedName>
</protein>
<dbReference type="OMA" id="THEQISH"/>
<dbReference type="PANTHER" id="PTHR47942">
    <property type="entry name" value="TETRATRICOPEPTIDE REPEAT (TPR)-LIKE SUPERFAMILY PROTEIN-RELATED"/>
    <property type="match status" value="1"/>
</dbReference>
<dbReference type="GO" id="GO:0003729">
    <property type="term" value="F:mRNA binding"/>
    <property type="evidence" value="ECO:0000318"/>
    <property type="project" value="GO_Central"/>
</dbReference>
<evidence type="ECO:0000256" key="2">
    <source>
        <dbReference type="PROSITE-ProRule" id="PRU00708"/>
    </source>
</evidence>
<reference evidence="3" key="3">
    <citation type="submission" date="2018-07" db="EMBL/GenBank/DDBJ databases">
        <title>WGS assembly of Glycine max.</title>
        <authorList>
            <person name="Schmutz J."/>
            <person name="Cannon S."/>
            <person name="Schlueter J."/>
            <person name="Ma J."/>
            <person name="Mitros T."/>
            <person name="Nelson W."/>
            <person name="Hyten D."/>
            <person name="Song Q."/>
            <person name="Thelen J."/>
            <person name="Cheng J."/>
            <person name="Xu D."/>
            <person name="Hellsten U."/>
            <person name="May G."/>
            <person name="Yu Y."/>
            <person name="Sakurai T."/>
            <person name="Umezawa T."/>
            <person name="Bhattacharyya M."/>
            <person name="Sandhu D."/>
            <person name="Valliyodan B."/>
            <person name="Lindquist E."/>
            <person name="Peto M."/>
            <person name="Grant D."/>
            <person name="Shu S."/>
            <person name="Goodstein D."/>
            <person name="Barry K."/>
            <person name="Futrell-Griggs M."/>
            <person name="Abernathy B."/>
            <person name="Du J."/>
            <person name="Tian Z."/>
            <person name="Zhu L."/>
            <person name="Gill N."/>
            <person name="Joshi T."/>
            <person name="Libault M."/>
            <person name="Sethuraman A."/>
            <person name="Zhang X."/>
            <person name="Shinozaki K."/>
            <person name="Nguyen H."/>
            <person name="Wing R."/>
            <person name="Cregan P."/>
            <person name="Specht J."/>
            <person name="Grimwood J."/>
            <person name="Rokhsar D."/>
            <person name="Stacey G."/>
            <person name="Shoemaker R."/>
            <person name="Jackson S."/>
        </authorList>
    </citation>
    <scope>NUCLEOTIDE SEQUENCE</scope>
    <source>
        <tissue evidence="3">Callus</tissue>
    </source>
</reference>
<feature type="non-terminal residue" evidence="3">
    <location>
        <position position="1"/>
    </location>
</feature>
<sequence length="322" mass="35724">CTFRRFDTVKQLLDEMPHSLGVPPVDDIFITIIRGLVLDLAYKFHGSPSLKIVNSILDVLEKEDIDMAREFHRKSMMASGVEGDDYTFGILMKGGVAPNTVVYNTLLHALCRNGKFGRARNLMNEMKDPNDVTFNILISGYYKEGNSVQALVLLEKSFSMGFVPDVVSVTKVLEILSNAGHATEAAEVLERVESMGGLLDVVAYNTLIKGFCGAGKVMVGLHFLKQMESKGCLPNVDTYNVLISGFCESKMLDLVLDLFNDMKTDGIKWNFVTFYTIIIGLCSEGRIEDGFSTLELMEESKEGSRGHISPYNSIIYGLLKQN</sequence>
<evidence type="ECO:0000256" key="1">
    <source>
        <dbReference type="ARBA" id="ARBA00022737"/>
    </source>
</evidence>
<organism evidence="3">
    <name type="scientific">Glycine max</name>
    <name type="common">Soybean</name>
    <name type="synonym">Glycine hispida</name>
    <dbReference type="NCBI Taxonomy" id="3847"/>
    <lineage>
        <taxon>Eukaryota</taxon>
        <taxon>Viridiplantae</taxon>
        <taxon>Streptophyta</taxon>
        <taxon>Embryophyta</taxon>
        <taxon>Tracheophyta</taxon>
        <taxon>Spermatophyta</taxon>
        <taxon>Magnoliopsida</taxon>
        <taxon>eudicotyledons</taxon>
        <taxon>Gunneridae</taxon>
        <taxon>Pentapetalae</taxon>
        <taxon>rosids</taxon>
        <taxon>fabids</taxon>
        <taxon>Fabales</taxon>
        <taxon>Fabaceae</taxon>
        <taxon>Papilionoideae</taxon>
        <taxon>50 kb inversion clade</taxon>
        <taxon>NPAAA clade</taxon>
        <taxon>indigoferoid/millettioid clade</taxon>
        <taxon>Phaseoleae</taxon>
        <taxon>Glycine</taxon>
        <taxon>Glycine subgen. Soja</taxon>
    </lineage>
</organism>
<dbReference type="SMR" id="A0A0R0HE85"/>
<accession>A0A0R0HE85</accession>
<keyword evidence="1" id="KW-0677">Repeat</keyword>
<dbReference type="Gene3D" id="1.25.40.10">
    <property type="entry name" value="Tetratricopeptide repeat domain"/>
    <property type="match status" value="3"/>
</dbReference>
<feature type="repeat" description="PPR" evidence="2">
    <location>
        <begin position="99"/>
        <end position="133"/>
    </location>
</feature>
<keyword evidence="5" id="KW-1185">Reference proteome</keyword>
<dbReference type="PROSITE" id="PS51375">
    <property type="entry name" value="PPR"/>
    <property type="match status" value="3"/>
</dbReference>
<evidence type="ECO:0008006" key="6">
    <source>
        <dbReference type="Google" id="ProtNLM"/>
    </source>
</evidence>
<reference evidence="4" key="2">
    <citation type="submission" date="2018-02" db="UniProtKB">
        <authorList>
            <consortium name="EnsemblPlants"/>
        </authorList>
    </citation>
    <scope>IDENTIFICATION</scope>
    <source>
        <strain evidence="4">Williams 82</strain>
    </source>
</reference>
<dbReference type="InterPro" id="IPR051222">
    <property type="entry name" value="PPR/CCM1_RNA-binding"/>
</dbReference>
<dbReference type="PANTHER" id="PTHR47942:SF27">
    <property type="entry name" value="PPR CONTAINING PLANT-LIKE PROTEIN"/>
    <property type="match status" value="1"/>
</dbReference>
<feature type="repeat" description="PPR" evidence="2">
    <location>
        <begin position="235"/>
        <end position="269"/>
    </location>
</feature>
<evidence type="ECO:0000313" key="5">
    <source>
        <dbReference type="Proteomes" id="UP000008827"/>
    </source>
</evidence>